<keyword evidence="6" id="KW-0645">Protease</keyword>
<accession>A0ABU5I8E9</accession>
<dbReference type="InterPro" id="IPR029062">
    <property type="entry name" value="Class_I_gatase-like"/>
</dbReference>
<reference evidence="10 11" key="1">
    <citation type="submission" date="2023-11" db="EMBL/GenBank/DDBJ databases">
        <title>Draft genome of Azohydromonas lata strain H1 (DSM1123), a polyhydroxyalkanoate producer.</title>
        <authorList>
            <person name="Traversa D."/>
            <person name="D'Addabbo P."/>
            <person name="Pazzani C."/>
            <person name="Manzari C."/>
            <person name="Chiara M."/>
            <person name="Scrascia M."/>
        </authorList>
    </citation>
    <scope>NUCLEOTIDE SEQUENCE [LARGE SCALE GENOMIC DNA]</scope>
    <source>
        <strain evidence="10 11">H1</strain>
    </source>
</reference>
<evidence type="ECO:0000256" key="2">
    <source>
        <dbReference type="ARBA" id="ARBA00002039"/>
    </source>
</evidence>
<evidence type="ECO:0000256" key="3">
    <source>
        <dbReference type="ARBA" id="ARBA00006534"/>
    </source>
</evidence>
<dbReference type="InterPro" id="IPR011811">
    <property type="entry name" value="Peptidase_S51_cyanophycinase"/>
</dbReference>
<dbReference type="PANTHER" id="PTHR36175:SF1">
    <property type="entry name" value="CYANOPHYCINASE"/>
    <property type="match status" value="1"/>
</dbReference>
<evidence type="ECO:0000256" key="8">
    <source>
        <dbReference type="ARBA" id="ARBA00022825"/>
    </source>
</evidence>
<dbReference type="NCBIfam" id="TIGR02069">
    <property type="entry name" value="cyanophycinase"/>
    <property type="match status" value="1"/>
</dbReference>
<comment type="function">
    <text evidence="2">Exopeptidase that catalyzes the hydrolytic cleavage of multi-L-arginyl-poly-L-aspartic acid (cyanophycin; a water-insoluble reserve polymer) into aspartate-arginine dipeptides.</text>
</comment>
<keyword evidence="7 10" id="KW-0378">Hydrolase</keyword>
<evidence type="ECO:0000256" key="9">
    <source>
        <dbReference type="SAM" id="SignalP"/>
    </source>
</evidence>
<dbReference type="CDD" id="cd03145">
    <property type="entry name" value="GAT1_cyanophycinase"/>
    <property type="match status" value="1"/>
</dbReference>
<name>A0ABU5I8E9_9BURK</name>
<gene>
    <name evidence="10" type="ORF">SM757_02140</name>
</gene>
<keyword evidence="8" id="KW-0720">Serine protease</keyword>
<dbReference type="InterPro" id="IPR005320">
    <property type="entry name" value="Peptidase_S51"/>
</dbReference>
<evidence type="ECO:0000256" key="4">
    <source>
        <dbReference type="ARBA" id="ARBA00013115"/>
    </source>
</evidence>
<dbReference type="GO" id="GO:0008241">
    <property type="term" value="F:peptidyl-dipeptidase activity"/>
    <property type="evidence" value="ECO:0007669"/>
    <property type="project" value="UniProtKB-EC"/>
</dbReference>
<dbReference type="EC" id="3.4.15.6" evidence="4"/>
<comment type="caution">
    <text evidence="10">The sequence shown here is derived from an EMBL/GenBank/DDBJ whole genome shotgun (WGS) entry which is preliminary data.</text>
</comment>
<dbReference type="Proteomes" id="UP001293718">
    <property type="component" value="Unassembled WGS sequence"/>
</dbReference>
<feature type="signal peptide" evidence="9">
    <location>
        <begin position="1"/>
        <end position="35"/>
    </location>
</feature>
<evidence type="ECO:0000256" key="6">
    <source>
        <dbReference type="ARBA" id="ARBA00022670"/>
    </source>
</evidence>
<keyword evidence="10" id="KW-0121">Carboxypeptidase</keyword>
<evidence type="ECO:0000313" key="10">
    <source>
        <dbReference type="EMBL" id="MDZ5455366.1"/>
    </source>
</evidence>
<evidence type="ECO:0000256" key="1">
    <source>
        <dbReference type="ARBA" id="ARBA00001092"/>
    </source>
</evidence>
<feature type="chain" id="PRO_5046708419" description="Cyanophycinase" evidence="9">
    <location>
        <begin position="36"/>
        <end position="335"/>
    </location>
</feature>
<proteinExistence type="inferred from homology"/>
<evidence type="ECO:0000256" key="5">
    <source>
        <dbReference type="ARBA" id="ARBA00015719"/>
    </source>
</evidence>
<dbReference type="Pfam" id="PF03575">
    <property type="entry name" value="Peptidase_S51"/>
    <property type="match status" value="1"/>
</dbReference>
<dbReference type="Gene3D" id="3.40.50.880">
    <property type="match status" value="1"/>
</dbReference>
<evidence type="ECO:0000256" key="7">
    <source>
        <dbReference type="ARBA" id="ARBA00022801"/>
    </source>
</evidence>
<organism evidence="10 11">
    <name type="scientific">Azohydromonas lata</name>
    <dbReference type="NCBI Taxonomy" id="45677"/>
    <lineage>
        <taxon>Bacteria</taxon>
        <taxon>Pseudomonadati</taxon>
        <taxon>Pseudomonadota</taxon>
        <taxon>Betaproteobacteria</taxon>
        <taxon>Burkholderiales</taxon>
        <taxon>Sphaerotilaceae</taxon>
        <taxon>Azohydromonas</taxon>
    </lineage>
</organism>
<comment type="catalytic activity">
    <reaction evidence="1">
        <text>[L-4-(L-arginin-2-N-yl)aspartate](n) + H2O = [L-4-(L-arginin-2-N-yl)aspartate](n-1) + L-4-(L-arginin-2-N-yl)aspartate</text>
        <dbReference type="Rhea" id="RHEA:12845"/>
        <dbReference type="Rhea" id="RHEA-COMP:13728"/>
        <dbReference type="Rhea" id="RHEA-COMP:13734"/>
        <dbReference type="ChEBI" id="CHEBI:15377"/>
        <dbReference type="ChEBI" id="CHEBI:137986"/>
        <dbReference type="ChEBI" id="CHEBI:137991"/>
        <dbReference type="EC" id="3.4.15.6"/>
    </reaction>
</comment>
<comment type="similarity">
    <text evidence="3">Belongs to the peptidase S51 family.</text>
</comment>
<dbReference type="RefSeq" id="WP_322464223.1">
    <property type="nucleotide sequence ID" value="NZ_JAXOJX010000002.1"/>
</dbReference>
<protein>
    <recommendedName>
        <fullName evidence="5">Cyanophycinase</fullName>
        <ecNumber evidence="4">3.4.15.6</ecNumber>
    </recommendedName>
</protein>
<dbReference type="EMBL" id="JAXOJX010000002">
    <property type="protein sequence ID" value="MDZ5455366.1"/>
    <property type="molecule type" value="Genomic_DNA"/>
</dbReference>
<dbReference type="SUPFAM" id="SSF52317">
    <property type="entry name" value="Class I glutamine amidotransferase-like"/>
    <property type="match status" value="1"/>
</dbReference>
<evidence type="ECO:0000313" key="11">
    <source>
        <dbReference type="Proteomes" id="UP001293718"/>
    </source>
</evidence>
<keyword evidence="11" id="KW-1185">Reference proteome</keyword>
<sequence length="335" mass="35181">MKRVPRAFNRLLQRRRALLLSVAALGALQPRHARAAALPSPAATARERPAAGALESQPGAVLMAIGGNEDRRDDMAVLRRFLHHCGGPRARIVVLTAASAVPQLLWAGYERAFTALGVQRCVELGLASREEADSPAAVREILAADGIFMTGGDQRRLLAVLAGSAVAEAMRRARAQRGVCIAGTSAGAAALSRQMLAGGRAPLLPEKDVALLDEGLDLLPGAIVDQHFSERRRLARLMSAVARHPHLLGVGVDEDTALVVERGAIEVVGAGAVTLLDGRHMGSSIERAQPGERLTLAGLRIHVLQAGQRLALDGAQATVAAPGLKEAVEVLTRAV</sequence>
<keyword evidence="9" id="KW-0732">Signal</keyword>
<dbReference type="PANTHER" id="PTHR36175">
    <property type="entry name" value="CYANOPHYCINASE"/>
    <property type="match status" value="1"/>
</dbReference>
<dbReference type="GO" id="GO:0004180">
    <property type="term" value="F:carboxypeptidase activity"/>
    <property type="evidence" value="ECO:0007669"/>
    <property type="project" value="UniProtKB-KW"/>
</dbReference>